<feature type="region of interest" description="Disordered" evidence="1">
    <location>
        <begin position="98"/>
        <end position="118"/>
    </location>
</feature>
<feature type="region of interest" description="Disordered" evidence="1">
    <location>
        <begin position="577"/>
        <end position="608"/>
    </location>
</feature>
<keyword evidence="3" id="KW-1185">Reference proteome</keyword>
<feature type="compositionally biased region" description="Basic and acidic residues" evidence="1">
    <location>
        <begin position="181"/>
        <end position="192"/>
    </location>
</feature>
<feature type="non-terminal residue" evidence="2">
    <location>
        <position position="958"/>
    </location>
</feature>
<name>A0ABN9UKD6_9DINO</name>
<dbReference type="Proteomes" id="UP001189429">
    <property type="component" value="Unassembled WGS sequence"/>
</dbReference>
<evidence type="ECO:0008006" key="4">
    <source>
        <dbReference type="Google" id="ProtNLM"/>
    </source>
</evidence>
<evidence type="ECO:0000313" key="2">
    <source>
        <dbReference type="EMBL" id="CAK0860106.1"/>
    </source>
</evidence>
<reference evidence="2" key="1">
    <citation type="submission" date="2023-10" db="EMBL/GenBank/DDBJ databases">
        <authorList>
            <person name="Chen Y."/>
            <person name="Shah S."/>
            <person name="Dougan E. K."/>
            <person name="Thang M."/>
            <person name="Chan C."/>
        </authorList>
    </citation>
    <scope>NUCLEOTIDE SEQUENCE [LARGE SCALE GENOMIC DNA]</scope>
</reference>
<accession>A0ABN9UKD6</accession>
<organism evidence="2 3">
    <name type="scientific">Prorocentrum cordatum</name>
    <dbReference type="NCBI Taxonomy" id="2364126"/>
    <lineage>
        <taxon>Eukaryota</taxon>
        <taxon>Sar</taxon>
        <taxon>Alveolata</taxon>
        <taxon>Dinophyceae</taxon>
        <taxon>Prorocentrales</taxon>
        <taxon>Prorocentraceae</taxon>
        <taxon>Prorocentrum</taxon>
    </lineage>
</organism>
<feature type="compositionally biased region" description="Low complexity" evidence="1">
    <location>
        <begin position="231"/>
        <end position="244"/>
    </location>
</feature>
<gene>
    <name evidence="2" type="ORF">PCOR1329_LOCUS49168</name>
</gene>
<feature type="region of interest" description="Disordered" evidence="1">
    <location>
        <begin position="627"/>
        <end position="646"/>
    </location>
</feature>
<proteinExistence type="predicted"/>
<protein>
    <recommendedName>
        <fullName evidence="4">RNase H type-1 domain-containing protein</fullName>
    </recommendedName>
</protein>
<dbReference type="EMBL" id="CAUYUJ010015948">
    <property type="protein sequence ID" value="CAK0860106.1"/>
    <property type="molecule type" value="Genomic_DNA"/>
</dbReference>
<feature type="non-terminal residue" evidence="2">
    <location>
        <position position="1"/>
    </location>
</feature>
<evidence type="ECO:0000313" key="3">
    <source>
        <dbReference type="Proteomes" id="UP001189429"/>
    </source>
</evidence>
<sequence length="958" mass="99382">RNARRRVPARAAMRRGARWVAALADAAVAAADALAAPAAEARRGAAALAAEQRRRRRARFKKWVLEALEHGAGGAPGAGQRDAGAIGRHWATEVWSTADGSDGWQDFERQSDSGGLPRPTADEWLDAAKSFATRTGICGMGIDRASPRALAQVSAAAAELRGRRHGSRGVGRLASGGAGIARRDAARADGRAATHRAALQHPADLEQAQAGRGSALGGPPPRQRRRRLLGRTRALGPGARVAPDAGRRGGRGAAAPRSALLIDLGRRARRRGWPAPGAWPSALDSMADRFAAPRQPTAARALDAGLLAGRPRAGRAPKAAMLPAARAHSEEFGACSSGELKSDRYVFYDNTTVACYGRAPRAIAMHLVEAGLAAAASDLLARNEVQAALKSSTLSSKPTEAAKNLGADPCLDGSAAAGAARKRRAEVREQLGRAAGARRQSIGAATCPLVGGTPPAMADGCSARARVASELEQWRSAFGSLTFGSARGRSLQVGFARAAAPRRDPWCSLAKQRRAAGMVALGRLGWGSTAMRRWAAGDGAALKLEEIGGHALRRHICDPHQRRLWREAAARDAGLKRAASGAATRGLRRRRLAAKASPEQRARRSSARNAALGGLWPVARRDALDPPLRRSGACPAGRGGRGSARRAALAAERRDASAGDEVLQAFADVAAESDSENPRYSRAFIPHQAAALPPPLAATGEVRWSSGHGYAALAGASILCADGSAMRGKAGSPEVRAGRGPPALQTRGAPRGAWGCVPAHLPQDANTGVILAAARALRWGLPGADGILELRTDCKLLVTGFAAGRVKGRAAARSVRDGYVTWGDYEGNRAEDRFAKKSAELHLAREAAAGRVELADAIAAATARWLGEALQLGSAALAAADGAGAGAAGPTCCGRGRGRGRRGAARCRDGKPGCRRWPCAGHCAAASFANGARWLCNACAAARAERPSAVDRAGSGQR</sequence>
<evidence type="ECO:0000256" key="1">
    <source>
        <dbReference type="SAM" id="MobiDB-lite"/>
    </source>
</evidence>
<comment type="caution">
    <text evidence="2">The sequence shown here is derived from an EMBL/GenBank/DDBJ whole genome shotgun (WGS) entry which is preliminary data.</text>
</comment>
<feature type="region of interest" description="Disordered" evidence="1">
    <location>
        <begin position="159"/>
        <end position="254"/>
    </location>
</feature>